<reference evidence="4" key="1">
    <citation type="journal article" date="2019" name="Int. J. Syst. Evol. Microbiol.">
        <title>The Global Catalogue of Microorganisms (GCM) 10K type strain sequencing project: providing services to taxonomists for standard genome sequencing and annotation.</title>
        <authorList>
            <consortium name="The Broad Institute Genomics Platform"/>
            <consortium name="The Broad Institute Genome Sequencing Center for Infectious Disease"/>
            <person name="Wu L."/>
            <person name="Ma J."/>
        </authorList>
    </citation>
    <scope>NUCLEOTIDE SEQUENCE [LARGE SCALE GENOMIC DNA]</scope>
    <source>
        <strain evidence="4">CCUG 54939</strain>
    </source>
</reference>
<feature type="coiled-coil region" evidence="1">
    <location>
        <begin position="53"/>
        <end position="80"/>
    </location>
</feature>
<dbReference type="InterPro" id="IPR007813">
    <property type="entry name" value="PilN"/>
</dbReference>
<evidence type="ECO:0000313" key="3">
    <source>
        <dbReference type="EMBL" id="MFC3912545.1"/>
    </source>
</evidence>
<evidence type="ECO:0000256" key="1">
    <source>
        <dbReference type="SAM" id="Coils"/>
    </source>
</evidence>
<organism evidence="3 4">
    <name type="scientific">Pseudaeromonas sharmana</name>
    <dbReference type="NCBI Taxonomy" id="328412"/>
    <lineage>
        <taxon>Bacteria</taxon>
        <taxon>Pseudomonadati</taxon>
        <taxon>Pseudomonadota</taxon>
        <taxon>Gammaproteobacteria</taxon>
        <taxon>Aeromonadales</taxon>
        <taxon>Aeromonadaceae</taxon>
        <taxon>Pseudaeromonas</taxon>
    </lineage>
</organism>
<sequence>MKYRINLYSEDLKPQRQWLSLLNFSLLWAGTLLVLLASGSVMALWLHQQEGIHRELSLSHNALQLERDRLQAELNQRRSDLGLQQRYEASQEELLSRQQLLEVLQGRAPLRSAGYAAVLEDLARVRVADIALERIQLQADMMSLQGAARSSPSVPAWVSRFSSAKSLSGRAFAELQLTRNPQGLLQFRLNSLPPEPPKAKGAKS</sequence>
<keyword evidence="4" id="KW-1185">Reference proteome</keyword>
<feature type="transmembrane region" description="Helical" evidence="2">
    <location>
        <begin position="21"/>
        <end position="46"/>
    </location>
</feature>
<evidence type="ECO:0000313" key="4">
    <source>
        <dbReference type="Proteomes" id="UP001595692"/>
    </source>
</evidence>
<keyword evidence="1" id="KW-0175">Coiled coil</keyword>
<dbReference type="Pfam" id="PF05137">
    <property type="entry name" value="PilN"/>
    <property type="match status" value="1"/>
</dbReference>
<keyword evidence="2" id="KW-0812">Transmembrane</keyword>
<name>A0ABV8CKL8_9GAMM</name>
<accession>A0ABV8CKL8</accession>
<dbReference type="Proteomes" id="UP001595692">
    <property type="component" value="Unassembled WGS sequence"/>
</dbReference>
<protein>
    <submittedName>
        <fullName evidence="3">PilN domain-containing protein</fullName>
    </submittedName>
</protein>
<dbReference type="EMBL" id="JBHSAF010000002">
    <property type="protein sequence ID" value="MFC3912545.1"/>
    <property type="molecule type" value="Genomic_DNA"/>
</dbReference>
<comment type="caution">
    <text evidence="3">The sequence shown here is derived from an EMBL/GenBank/DDBJ whole genome shotgun (WGS) entry which is preliminary data.</text>
</comment>
<evidence type="ECO:0000256" key="2">
    <source>
        <dbReference type="SAM" id="Phobius"/>
    </source>
</evidence>
<gene>
    <name evidence="3" type="ORF">ACFOSS_03555</name>
</gene>
<keyword evidence="2" id="KW-1133">Transmembrane helix</keyword>
<dbReference type="RefSeq" id="WP_377150677.1">
    <property type="nucleotide sequence ID" value="NZ_JBHSAF010000002.1"/>
</dbReference>
<keyword evidence="2" id="KW-0472">Membrane</keyword>
<proteinExistence type="predicted"/>